<evidence type="ECO:0000256" key="1">
    <source>
        <dbReference type="ARBA" id="ARBA00023268"/>
    </source>
</evidence>
<dbReference type="Gene3D" id="3.30.70.270">
    <property type="match status" value="1"/>
</dbReference>
<feature type="domain" description="Reverse transcriptase" evidence="2">
    <location>
        <begin position="1"/>
        <end position="81"/>
    </location>
</feature>
<dbReference type="Pfam" id="PF17919">
    <property type="entry name" value="RT_RNaseH_2"/>
    <property type="match status" value="1"/>
</dbReference>
<proteinExistence type="predicted"/>
<feature type="non-terminal residue" evidence="3">
    <location>
        <position position="1"/>
    </location>
</feature>
<dbReference type="Proteomes" id="UP000663879">
    <property type="component" value="Unassembled WGS sequence"/>
</dbReference>
<dbReference type="InterPro" id="IPR041577">
    <property type="entry name" value="RT_RNaseH_2"/>
</dbReference>
<dbReference type="SUPFAM" id="SSF56672">
    <property type="entry name" value="DNA/RNA polymerases"/>
    <property type="match status" value="1"/>
</dbReference>
<dbReference type="OrthoDB" id="8193822at2759"/>
<keyword evidence="4" id="KW-1185">Reference proteome</keyword>
<protein>
    <recommendedName>
        <fullName evidence="2">Reverse transcriptase domain-containing protein</fullName>
    </recommendedName>
</protein>
<dbReference type="AlphaFoldDB" id="A0A813YA66"/>
<dbReference type="EMBL" id="CAJNOC010001651">
    <property type="protein sequence ID" value="CAF0881315.1"/>
    <property type="molecule type" value="Genomic_DNA"/>
</dbReference>
<accession>A0A813YA66</accession>
<dbReference type="PROSITE" id="PS50878">
    <property type="entry name" value="RT_POL"/>
    <property type="match status" value="1"/>
</dbReference>
<dbReference type="PANTHER" id="PTHR37984:SF5">
    <property type="entry name" value="PROTEIN NYNRIN-LIKE"/>
    <property type="match status" value="1"/>
</dbReference>
<dbReference type="InterPro" id="IPR050951">
    <property type="entry name" value="Retrovirus_Pol_polyprotein"/>
</dbReference>
<organism evidence="3 4">
    <name type="scientific">Brachionus calyciflorus</name>
    <dbReference type="NCBI Taxonomy" id="104777"/>
    <lineage>
        <taxon>Eukaryota</taxon>
        <taxon>Metazoa</taxon>
        <taxon>Spiralia</taxon>
        <taxon>Gnathifera</taxon>
        <taxon>Rotifera</taxon>
        <taxon>Eurotatoria</taxon>
        <taxon>Monogononta</taxon>
        <taxon>Pseudotrocha</taxon>
        <taxon>Ploima</taxon>
        <taxon>Brachionidae</taxon>
        <taxon>Brachionus</taxon>
    </lineage>
</organism>
<name>A0A813YA66_9BILA</name>
<evidence type="ECO:0000313" key="3">
    <source>
        <dbReference type="EMBL" id="CAF0881315.1"/>
    </source>
</evidence>
<reference evidence="3" key="1">
    <citation type="submission" date="2021-02" db="EMBL/GenBank/DDBJ databases">
        <authorList>
            <person name="Nowell W R."/>
        </authorList>
    </citation>
    <scope>NUCLEOTIDE SEQUENCE</scope>
    <source>
        <strain evidence="3">Ploen Becks lab</strain>
    </source>
</reference>
<dbReference type="FunFam" id="3.30.70.270:FF:000003">
    <property type="entry name" value="Transposon Ty3-G Gag-Pol polyprotein"/>
    <property type="match status" value="1"/>
</dbReference>
<sequence>MPFGLCNAPPTFQRLMDDLLKNLTWVACLVYLDDVIVFAIDFETHIERLDQVLTRFRSYLNLKPSKCKFAMEEVSYLGFKITKDGLKPDPSKTQAILNLPAPQNKGDVLRFLVTKAKSKFEWTTEREEAFVGLKKHLIEAQILIFPDFNNPFELFCDASATH</sequence>
<dbReference type="Pfam" id="PF00078">
    <property type="entry name" value="RVT_1"/>
    <property type="match status" value="1"/>
</dbReference>
<dbReference type="GO" id="GO:0003824">
    <property type="term" value="F:catalytic activity"/>
    <property type="evidence" value="ECO:0007669"/>
    <property type="project" value="UniProtKB-KW"/>
</dbReference>
<comment type="caution">
    <text evidence="3">The sequence shown here is derived from an EMBL/GenBank/DDBJ whole genome shotgun (WGS) entry which is preliminary data.</text>
</comment>
<gene>
    <name evidence="3" type="ORF">OXX778_LOCUS10428</name>
</gene>
<dbReference type="CDD" id="cd01647">
    <property type="entry name" value="RT_LTR"/>
    <property type="match status" value="1"/>
</dbReference>
<keyword evidence="1" id="KW-0511">Multifunctional enzyme</keyword>
<dbReference type="InterPro" id="IPR000477">
    <property type="entry name" value="RT_dom"/>
</dbReference>
<evidence type="ECO:0000313" key="4">
    <source>
        <dbReference type="Proteomes" id="UP000663879"/>
    </source>
</evidence>
<dbReference type="InterPro" id="IPR043502">
    <property type="entry name" value="DNA/RNA_pol_sf"/>
</dbReference>
<dbReference type="InterPro" id="IPR043128">
    <property type="entry name" value="Rev_trsase/Diguanyl_cyclase"/>
</dbReference>
<dbReference type="PANTHER" id="PTHR37984">
    <property type="entry name" value="PROTEIN CBG26694"/>
    <property type="match status" value="1"/>
</dbReference>
<evidence type="ECO:0000259" key="2">
    <source>
        <dbReference type="PROSITE" id="PS50878"/>
    </source>
</evidence>